<comment type="caution">
    <text evidence="1">The sequence shown here is derived from an EMBL/GenBank/DDBJ whole genome shotgun (WGS) entry which is preliminary data.</text>
</comment>
<gene>
    <name evidence="1" type="ORF">LCGC14_2168010</name>
</gene>
<evidence type="ECO:0000313" key="1">
    <source>
        <dbReference type="EMBL" id="KKL64140.1"/>
    </source>
</evidence>
<dbReference type="AlphaFoldDB" id="A0A0F9G3I1"/>
<reference evidence="1" key="1">
    <citation type="journal article" date="2015" name="Nature">
        <title>Complex archaea that bridge the gap between prokaryotes and eukaryotes.</title>
        <authorList>
            <person name="Spang A."/>
            <person name="Saw J.H."/>
            <person name="Jorgensen S.L."/>
            <person name="Zaremba-Niedzwiedzka K."/>
            <person name="Martijn J."/>
            <person name="Lind A.E."/>
            <person name="van Eijk R."/>
            <person name="Schleper C."/>
            <person name="Guy L."/>
            <person name="Ettema T.J."/>
        </authorList>
    </citation>
    <scope>NUCLEOTIDE SEQUENCE</scope>
</reference>
<proteinExistence type="predicted"/>
<protein>
    <submittedName>
        <fullName evidence="1">Uncharacterized protein</fullName>
    </submittedName>
</protein>
<accession>A0A0F9G3I1</accession>
<dbReference type="EMBL" id="LAZR01027935">
    <property type="protein sequence ID" value="KKL64140.1"/>
    <property type="molecule type" value="Genomic_DNA"/>
</dbReference>
<sequence length="375" mass="42063">MGYWMYDAKRKSASVSKKKTELIDLPETGFLSSIYIALSASNGNTSNEDNHLHDCLTKIEVVGAGGETIKSITGIQGQVLYYLDKESIPRHQMREDGQYSQTERWLLNFGRYFQDTEYMLDCNKVVDGQLKITWDLAAVRAVNDSTAFKDQNATLSVINMIPHEYAGPAPKGYIKSTETKQWTTGSSGIEYVKIPRDNPIRRILIRAFESSVGMDDNITNLKLNGNNGNIVPYDDTVGSLVSLNMMHYPPMENLIQVVKVKDRDRKGSHIGWIKTADLTTYGPYVPWMYAERYDNLEIGLWDLNAGVLEAVAQTVYMNCVGWAYHNSVVLPFDKPTWKEELLLQAQTFGSLELEVTQGNADAAASVVTEEVVTQS</sequence>
<organism evidence="1">
    <name type="scientific">marine sediment metagenome</name>
    <dbReference type="NCBI Taxonomy" id="412755"/>
    <lineage>
        <taxon>unclassified sequences</taxon>
        <taxon>metagenomes</taxon>
        <taxon>ecological metagenomes</taxon>
    </lineage>
</organism>
<name>A0A0F9G3I1_9ZZZZ</name>